<keyword evidence="1" id="KW-0472">Membrane</keyword>
<dbReference type="RefSeq" id="WP_069608000.1">
    <property type="nucleotide sequence ID" value="NZ_CP015217.1"/>
</dbReference>
<keyword evidence="3" id="KW-1185">Reference proteome</keyword>
<dbReference type="EMBL" id="CP015217">
    <property type="protein sequence ID" value="AOP34780.1"/>
    <property type="molecule type" value="Genomic_DNA"/>
</dbReference>
<reference evidence="2 3" key="1">
    <citation type="submission" date="2016-04" db="EMBL/GenBank/DDBJ databases">
        <title>Complete genome seqeunce of Leptospira alstonii serovar Room22.</title>
        <authorList>
            <person name="Nally J.E."/>
            <person name="Bayles D.O."/>
            <person name="Hurley D."/>
            <person name="Fanning S."/>
            <person name="McMahon B.J."/>
            <person name="Arent Z."/>
        </authorList>
    </citation>
    <scope>NUCLEOTIDE SEQUENCE [LARGE SCALE GENOMIC DNA]</scope>
    <source>
        <strain evidence="2 3">GWTS #1</strain>
    </source>
</reference>
<keyword evidence="1" id="KW-0812">Transmembrane</keyword>
<dbReference type="KEGG" id="laj:A0128_13535"/>
<dbReference type="Proteomes" id="UP000094197">
    <property type="component" value="Chromosome 1"/>
</dbReference>
<accession>A0A1D7UYX2</accession>
<dbReference type="AlphaFoldDB" id="A0A1D7UYX2"/>
<gene>
    <name evidence="2" type="ORF">A0128_13535</name>
</gene>
<feature type="transmembrane region" description="Helical" evidence="1">
    <location>
        <begin position="16"/>
        <end position="39"/>
    </location>
</feature>
<organism evidence="2 3">
    <name type="scientific">Leptospira tipperaryensis</name>
    <dbReference type="NCBI Taxonomy" id="2564040"/>
    <lineage>
        <taxon>Bacteria</taxon>
        <taxon>Pseudomonadati</taxon>
        <taxon>Spirochaetota</taxon>
        <taxon>Spirochaetia</taxon>
        <taxon>Leptospirales</taxon>
        <taxon>Leptospiraceae</taxon>
        <taxon>Leptospira</taxon>
    </lineage>
</organism>
<evidence type="ECO:0000313" key="2">
    <source>
        <dbReference type="EMBL" id="AOP34780.1"/>
    </source>
</evidence>
<sequence length="381" mass="43838">MKISWKDRIPRSTVKTLLVVALFFILSSFFQILIFPFLVDFQEKNSFLYERLSYMDESLYTDAEHSKKNAPIVFLGDSQILSGVHPKELGSILSRPIWFLPRPSEQPEGMLLRYKEYEKKIGIKPALVVVNGSVFSLSEMDVASAHRSLVLNYDSFHLALFFNSTLRNFYLKNLSSGLFYIFGRVFPFLRLNASMSTSVKIIGEGDEFSYSEKKMESLISGNPFRKWAANRKRNQFLNLEYSKNKGYMDWARYETYDGVCVPNSQLQPLPPNAELALQKTRSSSLEAWKVLFRYLKSRGVAILAIALPFRPDFDSRLNSLPQMSQWESILIEEEVPYWKLGGPYFAKEDFGDYTHFNTCGMKKLLPPLAEGISKNLRASAF</sequence>
<protein>
    <recommendedName>
        <fullName evidence="4">DUF1574 domain-containing protein</fullName>
    </recommendedName>
</protein>
<evidence type="ECO:0000256" key="1">
    <source>
        <dbReference type="SAM" id="Phobius"/>
    </source>
</evidence>
<evidence type="ECO:0008006" key="4">
    <source>
        <dbReference type="Google" id="ProtNLM"/>
    </source>
</evidence>
<evidence type="ECO:0000313" key="3">
    <source>
        <dbReference type="Proteomes" id="UP000094197"/>
    </source>
</evidence>
<dbReference type="OrthoDB" id="323053at2"/>
<keyword evidence="1" id="KW-1133">Transmembrane helix</keyword>
<name>A0A1D7UYX2_9LEPT</name>
<proteinExistence type="predicted"/>